<keyword evidence="1" id="KW-0472">Membrane</keyword>
<dbReference type="AlphaFoldDB" id="A0A6L3MUE9"/>
<gene>
    <name evidence="3" type="ORF">F7R25_23240</name>
</gene>
<dbReference type="EMBL" id="VZOK01000039">
    <property type="protein sequence ID" value="KAB0635349.1"/>
    <property type="molecule type" value="Genomic_DNA"/>
</dbReference>
<feature type="transmembrane region" description="Helical" evidence="1">
    <location>
        <begin position="47"/>
        <end position="70"/>
    </location>
</feature>
<dbReference type="Proteomes" id="UP000473470">
    <property type="component" value="Unassembled WGS sequence"/>
</dbReference>
<reference evidence="3 4" key="1">
    <citation type="submission" date="2019-09" db="EMBL/GenBank/DDBJ databases">
        <title>Draft genome sequences of 48 bacterial type strains from the CCUG.</title>
        <authorList>
            <person name="Tunovic T."/>
            <person name="Pineiro-Iglesias B."/>
            <person name="Unosson C."/>
            <person name="Inganas E."/>
            <person name="Ohlen M."/>
            <person name="Cardew S."/>
            <person name="Jensie-Markopoulos S."/>
            <person name="Salva-Serra F."/>
            <person name="Jaen-Luchoro D."/>
            <person name="Karlsson R."/>
            <person name="Svensson-Stadler L."/>
            <person name="Chun J."/>
            <person name="Moore E."/>
        </authorList>
    </citation>
    <scope>NUCLEOTIDE SEQUENCE [LARGE SCALE GENOMIC DNA]</scope>
    <source>
        <strain evidence="3 4">CCUG 65686</strain>
    </source>
</reference>
<feature type="transmembrane region" description="Helical" evidence="1">
    <location>
        <begin position="212"/>
        <end position="232"/>
    </location>
</feature>
<dbReference type="InterPro" id="IPR003675">
    <property type="entry name" value="Rce1/LyrA-like_dom"/>
</dbReference>
<sequence>MFKTLDKKIFATLLLAGLLGVAAGMPYMADMLAVAGAGPIATADVPLPLVVALVLVQNGLLLAVVIFLGMRLSGKVGLRMPLLQAWAEGGRTRSPVGLRAGLLAGAILGVVLVAVDALCFLQHVPAQMQSLFRVPLWKRLLAGVLYGGLTEELLMRLFVLSFLVWLVGRWWKQADGMPAPGAFWAAIGLVALLFGLAHLPATAAVVPLTPMLVLRALVLNGIGGVVFGFLYWRRGLEAAMLGHMAAHGVLQIPGFLLLNRML</sequence>
<evidence type="ECO:0000313" key="4">
    <source>
        <dbReference type="Proteomes" id="UP000473470"/>
    </source>
</evidence>
<dbReference type="GO" id="GO:0004175">
    <property type="term" value="F:endopeptidase activity"/>
    <property type="evidence" value="ECO:0007669"/>
    <property type="project" value="UniProtKB-ARBA"/>
</dbReference>
<keyword evidence="1" id="KW-1133">Transmembrane helix</keyword>
<keyword evidence="3" id="KW-0645">Protease</keyword>
<feature type="transmembrane region" description="Helical" evidence="1">
    <location>
        <begin position="153"/>
        <end position="171"/>
    </location>
</feature>
<dbReference type="GO" id="GO:0008237">
    <property type="term" value="F:metallopeptidase activity"/>
    <property type="evidence" value="ECO:0007669"/>
    <property type="project" value="UniProtKB-KW"/>
</dbReference>
<dbReference type="GO" id="GO:0006508">
    <property type="term" value="P:proteolysis"/>
    <property type="evidence" value="ECO:0007669"/>
    <property type="project" value="UniProtKB-KW"/>
</dbReference>
<name>A0A6L3MUE9_9BURK</name>
<dbReference type="RefSeq" id="WP_059885342.1">
    <property type="nucleotide sequence ID" value="NZ_CABVPM010000033.1"/>
</dbReference>
<comment type="caution">
    <text evidence="3">The sequence shown here is derived from an EMBL/GenBank/DDBJ whole genome shotgun (WGS) entry which is preliminary data.</text>
</comment>
<dbReference type="GO" id="GO:0080120">
    <property type="term" value="P:CAAX-box protein maturation"/>
    <property type="evidence" value="ECO:0007669"/>
    <property type="project" value="UniProtKB-ARBA"/>
</dbReference>
<keyword evidence="1" id="KW-0812">Transmembrane</keyword>
<feature type="domain" description="CAAX prenyl protease 2/Lysostaphin resistance protein A-like" evidence="2">
    <location>
        <begin position="137"/>
        <end position="246"/>
    </location>
</feature>
<dbReference type="Pfam" id="PF02517">
    <property type="entry name" value="Rce1-like"/>
    <property type="match status" value="1"/>
</dbReference>
<evidence type="ECO:0000259" key="2">
    <source>
        <dbReference type="Pfam" id="PF02517"/>
    </source>
</evidence>
<protein>
    <submittedName>
        <fullName evidence="3">CPBP family intramembrane metalloprotease</fullName>
    </submittedName>
</protein>
<feature type="transmembrane region" description="Helical" evidence="1">
    <location>
        <begin position="183"/>
        <end position="206"/>
    </location>
</feature>
<evidence type="ECO:0000313" key="3">
    <source>
        <dbReference type="EMBL" id="KAB0635349.1"/>
    </source>
</evidence>
<accession>A0A6L3MUE9</accession>
<feature type="transmembrane region" description="Helical" evidence="1">
    <location>
        <begin position="100"/>
        <end position="124"/>
    </location>
</feature>
<keyword evidence="3" id="KW-0482">Metalloprotease</keyword>
<evidence type="ECO:0000256" key="1">
    <source>
        <dbReference type="SAM" id="Phobius"/>
    </source>
</evidence>
<keyword evidence="3" id="KW-0378">Hydrolase</keyword>
<organism evidence="3 4">
    <name type="scientific">Burkholderia stagnalis</name>
    <dbReference type="NCBI Taxonomy" id="1503054"/>
    <lineage>
        <taxon>Bacteria</taxon>
        <taxon>Pseudomonadati</taxon>
        <taxon>Pseudomonadota</taxon>
        <taxon>Betaproteobacteria</taxon>
        <taxon>Burkholderiales</taxon>
        <taxon>Burkholderiaceae</taxon>
        <taxon>Burkholderia</taxon>
        <taxon>Burkholderia cepacia complex</taxon>
    </lineage>
</organism>
<proteinExistence type="predicted"/>